<evidence type="ECO:0000313" key="10">
    <source>
        <dbReference type="Proteomes" id="UP001147747"/>
    </source>
</evidence>
<dbReference type="Proteomes" id="UP001147747">
    <property type="component" value="Unassembled WGS sequence"/>
</dbReference>
<evidence type="ECO:0000256" key="7">
    <source>
        <dbReference type="ARBA" id="ARBA00023136"/>
    </source>
</evidence>
<dbReference type="RefSeq" id="XP_056481502.1">
    <property type="nucleotide sequence ID" value="XM_056637995.1"/>
</dbReference>
<dbReference type="InterPro" id="IPR033370">
    <property type="entry name" value="COG1"/>
</dbReference>
<reference evidence="9" key="1">
    <citation type="submission" date="2022-12" db="EMBL/GenBank/DDBJ databases">
        <authorList>
            <person name="Petersen C."/>
        </authorList>
    </citation>
    <scope>NUCLEOTIDE SEQUENCE</scope>
    <source>
        <strain evidence="9">IBT 29677</strain>
    </source>
</reference>
<dbReference type="EMBL" id="JAPZBU010000012">
    <property type="protein sequence ID" value="KAJ5376472.1"/>
    <property type="molecule type" value="Genomic_DNA"/>
</dbReference>
<keyword evidence="7" id="KW-0472">Membrane</keyword>
<dbReference type="GeneID" id="81376975"/>
<keyword evidence="5" id="KW-0653">Protein transport</keyword>
<gene>
    <name evidence="9" type="ORF">N7509_013358</name>
</gene>
<dbReference type="PANTHER" id="PTHR31658:SF0">
    <property type="entry name" value="CONSERVED OLIGOMERIC GOLGI COMPLEX SUBUNIT 1"/>
    <property type="match status" value="1"/>
</dbReference>
<organism evidence="9 10">
    <name type="scientific">Penicillium cosmopolitanum</name>
    <dbReference type="NCBI Taxonomy" id="1131564"/>
    <lineage>
        <taxon>Eukaryota</taxon>
        <taxon>Fungi</taxon>
        <taxon>Dikarya</taxon>
        <taxon>Ascomycota</taxon>
        <taxon>Pezizomycotina</taxon>
        <taxon>Eurotiomycetes</taxon>
        <taxon>Eurotiomycetidae</taxon>
        <taxon>Eurotiales</taxon>
        <taxon>Aspergillaceae</taxon>
        <taxon>Penicillium</taxon>
    </lineage>
</organism>
<evidence type="ECO:0000313" key="9">
    <source>
        <dbReference type="EMBL" id="KAJ5376472.1"/>
    </source>
</evidence>
<dbReference type="AlphaFoldDB" id="A0A9W9SE45"/>
<evidence type="ECO:0000256" key="2">
    <source>
        <dbReference type="ARBA" id="ARBA00006653"/>
    </source>
</evidence>
<keyword evidence="4" id="KW-0813">Transport</keyword>
<evidence type="ECO:0000256" key="5">
    <source>
        <dbReference type="ARBA" id="ARBA00022927"/>
    </source>
</evidence>
<comment type="similarity">
    <text evidence="2">Belongs to the COG1 family.</text>
</comment>
<sequence>MAPEAPDPQSLKSWQDAFQYPIPTVRRVEQELRRDIASNKEKLRALVGTRYRELVGTAETIVVMNKEIQNVDSILSDVGRRCNPRLVEKKHLHARQMKRDMVEKDADKHTFGAQLALLHRCTTSIARLLRRRASLLLIAKILVVSRLLHKTLSQQESIPPFLDDLRKQLASLRLTLLNRIDKRLASSNATEETIIESLAAYCLVSSTSSDEAIHKFHQVRLGVITSQLEKSRENIPKTLRILVATLQTSKVLRSRQFTDVLSKLKSRPVLSDPEIRNLDGLEIEILGRFAAPGVINFTPYIKLSDLSRSEGVDSIKEWSLTAFEKFAEGCLKSLAHSNDFQELLSLRTETFELWLESWGSTIMHRSVNVLERLRGVFNDNLKRVLTTKVETIDELSGHISTTISSWQNSQHHNSNGSLWDSDMISADYSNGAATFKQSVTDRLLGRDADVSAVLVKYQSWLASIRDVNQSIDTLRRLRWTDVLVGSEVEDDDINITPQLNEEDPRLLSDSLQAAMREAFNTLQVSFSEAFNAFGSSHQSEKATFLLRLIRLVRRDIPTGFVADDFLFSSDVVPGLQKLLAAEIVAQTGSLSFVPSSNTHPETKKLKIVPGRSLWEGEPPVPVQPSPGAFKYLRRLAAIMDENGSDLWDPSTLRVLKEALQTQLETLIGSTLDELDNWKSPIKPSESSETKDEDPQKDEKEDNKKDASDDSSRSDTIRDWKIQLFFDAVYLAHMLGDPAQLADVAGRVQKSADANPEMLKSMQKMGQEYWKRTELLFGLLAER</sequence>
<evidence type="ECO:0000256" key="8">
    <source>
        <dbReference type="SAM" id="MobiDB-lite"/>
    </source>
</evidence>
<accession>A0A9W9SE45</accession>
<protein>
    <recommendedName>
        <fullName evidence="3">Conserved oligomeric Golgi complex subunit 1</fullName>
    </recommendedName>
</protein>
<keyword evidence="6" id="KW-0333">Golgi apparatus</keyword>
<comment type="caution">
    <text evidence="9">The sequence shown here is derived from an EMBL/GenBank/DDBJ whole genome shotgun (WGS) entry which is preliminary data.</text>
</comment>
<dbReference type="Pfam" id="PF08700">
    <property type="entry name" value="VPS51_Exo84_N"/>
    <property type="match status" value="1"/>
</dbReference>
<reference evidence="9" key="2">
    <citation type="journal article" date="2023" name="IMA Fungus">
        <title>Comparative genomic study of the Penicillium genus elucidates a diverse pangenome and 15 lateral gene transfer events.</title>
        <authorList>
            <person name="Petersen C."/>
            <person name="Sorensen T."/>
            <person name="Nielsen M.R."/>
            <person name="Sondergaard T.E."/>
            <person name="Sorensen J.L."/>
            <person name="Fitzpatrick D.A."/>
            <person name="Frisvad J.C."/>
            <person name="Nielsen K.L."/>
        </authorList>
    </citation>
    <scope>NUCLEOTIDE SEQUENCE</scope>
    <source>
        <strain evidence="9">IBT 29677</strain>
    </source>
</reference>
<evidence type="ECO:0000256" key="3">
    <source>
        <dbReference type="ARBA" id="ARBA00020978"/>
    </source>
</evidence>
<dbReference type="GO" id="GO:0006891">
    <property type="term" value="P:intra-Golgi vesicle-mediated transport"/>
    <property type="evidence" value="ECO:0007669"/>
    <property type="project" value="InterPro"/>
</dbReference>
<feature type="region of interest" description="Disordered" evidence="8">
    <location>
        <begin position="677"/>
        <end position="712"/>
    </location>
</feature>
<feature type="compositionally biased region" description="Basic and acidic residues" evidence="8">
    <location>
        <begin position="685"/>
        <end position="712"/>
    </location>
</feature>
<dbReference type="OrthoDB" id="46189at2759"/>
<keyword evidence="10" id="KW-1185">Reference proteome</keyword>
<comment type="subcellular location">
    <subcellularLocation>
        <location evidence="1">Golgi apparatus membrane</location>
        <topology evidence="1">Peripheral membrane protein</topology>
    </subcellularLocation>
</comment>
<proteinExistence type="inferred from homology"/>
<dbReference type="GO" id="GO:0017119">
    <property type="term" value="C:Golgi transport complex"/>
    <property type="evidence" value="ECO:0007669"/>
    <property type="project" value="InterPro"/>
</dbReference>
<evidence type="ECO:0000256" key="1">
    <source>
        <dbReference type="ARBA" id="ARBA00004395"/>
    </source>
</evidence>
<name>A0A9W9SE45_9EURO</name>
<dbReference type="PANTHER" id="PTHR31658">
    <property type="entry name" value="CONSERVED OLIGOMERIC GOLGI COMPLEX SUBUNIT 1"/>
    <property type="match status" value="1"/>
</dbReference>
<dbReference type="GO" id="GO:0015031">
    <property type="term" value="P:protein transport"/>
    <property type="evidence" value="ECO:0007669"/>
    <property type="project" value="UniProtKB-KW"/>
</dbReference>
<dbReference type="GO" id="GO:0000139">
    <property type="term" value="C:Golgi membrane"/>
    <property type="evidence" value="ECO:0007669"/>
    <property type="project" value="UniProtKB-SubCell"/>
</dbReference>
<evidence type="ECO:0000256" key="4">
    <source>
        <dbReference type="ARBA" id="ARBA00022448"/>
    </source>
</evidence>
<evidence type="ECO:0000256" key="6">
    <source>
        <dbReference type="ARBA" id="ARBA00023034"/>
    </source>
</evidence>